<name>A0ABX2A2F0_9MICO</name>
<comment type="similarity">
    <text evidence="1">Belongs to the AHA1 family.</text>
</comment>
<protein>
    <submittedName>
        <fullName evidence="3">Uncharacterized protein YndB with AHSA1/START domain</fullName>
    </submittedName>
</protein>
<evidence type="ECO:0000313" key="3">
    <source>
        <dbReference type="EMBL" id="NOV97019.1"/>
    </source>
</evidence>
<evidence type="ECO:0000313" key="4">
    <source>
        <dbReference type="Proteomes" id="UP000757540"/>
    </source>
</evidence>
<sequence>MTTLDTARGTLGLDPSGTAQIQFVRHLPVPPERAWAWLTDPDLLQRWLPGCRIEPRVGGTALFDFGEEGTATGEVTAVDEPGLLEHTWVWEGVPDSLVRWELQADDGGTRLTLTHADVASGPAPEFAVGWHVMLDALGLATDGADDPVGAAWSRLEQVVPFYNA</sequence>
<reference evidence="3 4" key="1">
    <citation type="submission" date="2020-05" db="EMBL/GenBank/DDBJ databases">
        <title>Genomic Encyclopedia of Type Strains, Phase III (KMG-III): the genomes of soil and plant-associated and newly described type strains.</title>
        <authorList>
            <person name="Whitman W."/>
        </authorList>
    </citation>
    <scope>NUCLEOTIDE SEQUENCE [LARGE SCALE GENOMIC DNA]</scope>
    <source>
        <strain evidence="3 4">KCTC 19046</strain>
    </source>
</reference>
<gene>
    <name evidence="3" type="ORF">HDG69_001594</name>
</gene>
<evidence type="ECO:0000259" key="2">
    <source>
        <dbReference type="Pfam" id="PF08327"/>
    </source>
</evidence>
<accession>A0ABX2A2F0</accession>
<organism evidence="3 4">
    <name type="scientific">Isoptericola halotolerans</name>
    <dbReference type="NCBI Taxonomy" id="300560"/>
    <lineage>
        <taxon>Bacteria</taxon>
        <taxon>Bacillati</taxon>
        <taxon>Actinomycetota</taxon>
        <taxon>Actinomycetes</taxon>
        <taxon>Micrococcales</taxon>
        <taxon>Promicromonosporaceae</taxon>
        <taxon>Isoptericola</taxon>
    </lineage>
</organism>
<proteinExistence type="inferred from homology"/>
<dbReference type="EMBL" id="JABEZU010000002">
    <property type="protein sequence ID" value="NOV97019.1"/>
    <property type="molecule type" value="Genomic_DNA"/>
</dbReference>
<comment type="caution">
    <text evidence="3">The sequence shown here is derived from an EMBL/GenBank/DDBJ whole genome shotgun (WGS) entry which is preliminary data.</text>
</comment>
<dbReference type="CDD" id="cd08899">
    <property type="entry name" value="SRPBCC_CalC_Aha1-like_6"/>
    <property type="match status" value="1"/>
</dbReference>
<dbReference type="RefSeq" id="WP_171783277.1">
    <property type="nucleotide sequence ID" value="NZ_BAAAML010000014.1"/>
</dbReference>
<keyword evidence="4" id="KW-1185">Reference proteome</keyword>
<dbReference type="SUPFAM" id="SSF55961">
    <property type="entry name" value="Bet v1-like"/>
    <property type="match status" value="1"/>
</dbReference>
<dbReference type="InterPro" id="IPR023393">
    <property type="entry name" value="START-like_dom_sf"/>
</dbReference>
<feature type="domain" description="Activator of Hsp90 ATPase homologue 1/2-like C-terminal" evidence="2">
    <location>
        <begin position="29"/>
        <end position="137"/>
    </location>
</feature>
<dbReference type="Proteomes" id="UP000757540">
    <property type="component" value="Unassembled WGS sequence"/>
</dbReference>
<dbReference type="Gene3D" id="3.30.530.20">
    <property type="match status" value="1"/>
</dbReference>
<dbReference type="InterPro" id="IPR013538">
    <property type="entry name" value="ASHA1/2-like_C"/>
</dbReference>
<evidence type="ECO:0000256" key="1">
    <source>
        <dbReference type="ARBA" id="ARBA00006817"/>
    </source>
</evidence>
<dbReference type="Pfam" id="PF08327">
    <property type="entry name" value="AHSA1"/>
    <property type="match status" value="1"/>
</dbReference>